<evidence type="ECO:0000256" key="5">
    <source>
        <dbReference type="ARBA" id="ARBA00022679"/>
    </source>
</evidence>
<keyword evidence="5" id="KW-0808">Transferase</keyword>
<dbReference type="EC" id="2.1.1.63" evidence="3"/>
<dbReference type="InterPro" id="IPR014048">
    <property type="entry name" value="MethylDNA_cys_MeTrfase_DNA-bd"/>
</dbReference>
<name>A0A918UK82_9BACT</name>
<comment type="catalytic activity">
    <reaction evidence="10">
        <text>a 6-O-methyl-2'-deoxyguanosine in DNA + L-cysteinyl-[protein] = S-methyl-L-cysteinyl-[protein] + a 2'-deoxyguanosine in DNA</text>
        <dbReference type="Rhea" id="RHEA:24000"/>
        <dbReference type="Rhea" id="RHEA-COMP:10131"/>
        <dbReference type="Rhea" id="RHEA-COMP:10132"/>
        <dbReference type="Rhea" id="RHEA-COMP:11367"/>
        <dbReference type="Rhea" id="RHEA-COMP:11368"/>
        <dbReference type="ChEBI" id="CHEBI:29950"/>
        <dbReference type="ChEBI" id="CHEBI:82612"/>
        <dbReference type="ChEBI" id="CHEBI:85445"/>
        <dbReference type="ChEBI" id="CHEBI:85448"/>
        <dbReference type="EC" id="2.1.1.63"/>
    </reaction>
</comment>
<dbReference type="Proteomes" id="UP000619457">
    <property type="component" value="Unassembled WGS sequence"/>
</dbReference>
<dbReference type="SUPFAM" id="SSF46767">
    <property type="entry name" value="Methylated DNA-protein cysteine methyltransferase, C-terminal domain"/>
    <property type="match status" value="1"/>
</dbReference>
<dbReference type="Gene3D" id="1.10.10.60">
    <property type="entry name" value="Homeodomain-like"/>
    <property type="match status" value="1"/>
</dbReference>
<dbReference type="PROSITE" id="PS00374">
    <property type="entry name" value="MGMT"/>
    <property type="match status" value="1"/>
</dbReference>
<keyword evidence="7" id="KW-0805">Transcription regulation</keyword>
<dbReference type="GO" id="GO:0003908">
    <property type="term" value="F:methylated-DNA-[protein]-cysteine S-methyltransferase activity"/>
    <property type="evidence" value="ECO:0007669"/>
    <property type="project" value="UniProtKB-EC"/>
</dbReference>
<evidence type="ECO:0000313" key="12">
    <source>
        <dbReference type="EMBL" id="GGZ15952.1"/>
    </source>
</evidence>
<dbReference type="InterPro" id="IPR036217">
    <property type="entry name" value="MethylDNA_cys_MeTrfase_DNAb"/>
</dbReference>
<dbReference type="GO" id="GO:0003700">
    <property type="term" value="F:DNA-binding transcription factor activity"/>
    <property type="evidence" value="ECO:0007669"/>
    <property type="project" value="InterPro"/>
</dbReference>
<dbReference type="EMBL" id="BMWX01000001">
    <property type="protein sequence ID" value="GGZ15952.1"/>
    <property type="molecule type" value="Genomic_DNA"/>
</dbReference>
<dbReference type="CDD" id="cd06445">
    <property type="entry name" value="ATase"/>
    <property type="match status" value="1"/>
</dbReference>
<accession>A0A918UK82</accession>
<dbReference type="InterPro" id="IPR036631">
    <property type="entry name" value="MGMT_N_sf"/>
</dbReference>
<keyword evidence="8" id="KW-0804">Transcription</keyword>
<reference evidence="12" key="2">
    <citation type="submission" date="2020-09" db="EMBL/GenBank/DDBJ databases">
        <authorList>
            <person name="Sun Q."/>
            <person name="Kim S."/>
        </authorList>
    </citation>
    <scope>NUCLEOTIDE SEQUENCE</scope>
    <source>
        <strain evidence="12">KCTC 12368</strain>
    </source>
</reference>
<evidence type="ECO:0000256" key="3">
    <source>
        <dbReference type="ARBA" id="ARBA00011918"/>
    </source>
</evidence>
<gene>
    <name evidence="12" type="primary">ada</name>
    <name evidence="12" type="ORF">GCM10007049_05230</name>
</gene>
<comment type="caution">
    <text evidence="12">The sequence shown here is derived from an EMBL/GenBank/DDBJ whole genome shotgun (WGS) entry which is preliminary data.</text>
</comment>
<dbReference type="InterPro" id="IPR001497">
    <property type="entry name" value="MethylDNA_cys_MeTrfase_AS"/>
</dbReference>
<sequence>MEQHEISSQEQNINYRRVEQALEYLLDQHKSQPKLEDIALQSHLSPFHFQRIFSDWVGVSPKKFIQYISLHQARKSLRTSSRNLQETSAALGLSGSARLHDLFVTMEGMTPGEYKNGGRLLEIKYEFVSSPFGEALIASTPKGICHLTFPDTKEKALEDLIGRFPNASFTSQSREFHKHAMGIFQDDWSNREQIKLHLKGSPFQMKVWEALLSIPSGQLSTYGNIAQQINNPAACRAVGTAIGANPIAFLIPCHRVIQSTGLFGGYRWGPVRKTAMIGWEAAQWDKTSQENNP</sequence>
<dbReference type="PANTHER" id="PTHR10815">
    <property type="entry name" value="METHYLATED-DNA--PROTEIN-CYSTEINE METHYLTRANSFERASE"/>
    <property type="match status" value="1"/>
</dbReference>
<protein>
    <recommendedName>
        <fullName evidence="3">methylated-DNA--[protein]-cysteine S-methyltransferase</fullName>
        <ecNumber evidence="3">2.1.1.63</ecNumber>
    </recommendedName>
</protein>
<dbReference type="SUPFAM" id="SSF53155">
    <property type="entry name" value="Methylated DNA-protein cysteine methyltransferase domain"/>
    <property type="match status" value="1"/>
</dbReference>
<evidence type="ECO:0000256" key="10">
    <source>
        <dbReference type="ARBA" id="ARBA00049348"/>
    </source>
</evidence>
<comment type="similarity">
    <text evidence="2">Belongs to the MGMT family.</text>
</comment>
<dbReference type="InterPro" id="IPR036388">
    <property type="entry name" value="WH-like_DNA-bd_sf"/>
</dbReference>
<proteinExistence type="inferred from homology"/>
<dbReference type="InterPro" id="IPR018060">
    <property type="entry name" value="HTH_AraC"/>
</dbReference>
<dbReference type="FunFam" id="1.10.10.10:FF:000214">
    <property type="entry name" value="Methylated-DNA--protein-cysteine methyltransferase"/>
    <property type="match status" value="1"/>
</dbReference>
<evidence type="ECO:0000256" key="7">
    <source>
        <dbReference type="ARBA" id="ARBA00023015"/>
    </source>
</evidence>
<dbReference type="NCBIfam" id="TIGR00589">
    <property type="entry name" value="ogt"/>
    <property type="match status" value="1"/>
</dbReference>
<dbReference type="Gene3D" id="1.10.10.10">
    <property type="entry name" value="Winged helix-like DNA-binding domain superfamily/Winged helix DNA-binding domain"/>
    <property type="match status" value="1"/>
</dbReference>
<dbReference type="AlphaFoldDB" id="A0A918UK82"/>
<evidence type="ECO:0000256" key="4">
    <source>
        <dbReference type="ARBA" id="ARBA00022603"/>
    </source>
</evidence>
<evidence type="ECO:0000256" key="6">
    <source>
        <dbReference type="ARBA" id="ARBA00022763"/>
    </source>
</evidence>
<evidence type="ECO:0000259" key="11">
    <source>
        <dbReference type="PROSITE" id="PS01124"/>
    </source>
</evidence>
<dbReference type="PANTHER" id="PTHR10815:SF13">
    <property type="entry name" value="METHYLATED-DNA--PROTEIN-CYSTEINE METHYLTRANSFERASE"/>
    <property type="match status" value="1"/>
</dbReference>
<keyword evidence="13" id="KW-1185">Reference proteome</keyword>
<dbReference type="SUPFAM" id="SSF46689">
    <property type="entry name" value="Homeodomain-like"/>
    <property type="match status" value="1"/>
</dbReference>
<keyword evidence="9" id="KW-0234">DNA repair</keyword>
<evidence type="ECO:0000313" key="13">
    <source>
        <dbReference type="Proteomes" id="UP000619457"/>
    </source>
</evidence>
<dbReference type="PROSITE" id="PS01124">
    <property type="entry name" value="HTH_ARAC_FAMILY_2"/>
    <property type="match status" value="1"/>
</dbReference>
<keyword evidence="4 12" id="KW-0489">Methyltransferase</keyword>
<dbReference type="Pfam" id="PF01035">
    <property type="entry name" value="DNA_binding_1"/>
    <property type="match status" value="1"/>
</dbReference>
<reference evidence="12" key="1">
    <citation type="journal article" date="2014" name="Int. J. Syst. Evol. Microbiol.">
        <title>Complete genome sequence of Corynebacterium casei LMG S-19264T (=DSM 44701T), isolated from a smear-ripened cheese.</title>
        <authorList>
            <consortium name="US DOE Joint Genome Institute (JGI-PGF)"/>
            <person name="Walter F."/>
            <person name="Albersmeier A."/>
            <person name="Kalinowski J."/>
            <person name="Ruckert C."/>
        </authorList>
    </citation>
    <scope>NUCLEOTIDE SEQUENCE</scope>
    <source>
        <strain evidence="12">KCTC 12368</strain>
    </source>
</reference>
<evidence type="ECO:0000256" key="1">
    <source>
        <dbReference type="ARBA" id="ARBA00001286"/>
    </source>
</evidence>
<feature type="domain" description="HTH araC/xylS-type" evidence="11">
    <location>
        <begin position="19"/>
        <end position="117"/>
    </location>
</feature>
<dbReference type="Gene3D" id="3.30.160.70">
    <property type="entry name" value="Methylated DNA-protein cysteine methyltransferase domain"/>
    <property type="match status" value="1"/>
</dbReference>
<dbReference type="SMART" id="SM00342">
    <property type="entry name" value="HTH_ARAC"/>
    <property type="match status" value="1"/>
</dbReference>
<evidence type="ECO:0000256" key="8">
    <source>
        <dbReference type="ARBA" id="ARBA00023163"/>
    </source>
</evidence>
<dbReference type="Pfam" id="PF12833">
    <property type="entry name" value="HTH_18"/>
    <property type="match status" value="1"/>
</dbReference>
<comment type="catalytic activity">
    <reaction evidence="1">
        <text>a 4-O-methyl-thymidine in DNA + L-cysteinyl-[protein] = a thymidine in DNA + S-methyl-L-cysteinyl-[protein]</text>
        <dbReference type="Rhea" id="RHEA:53428"/>
        <dbReference type="Rhea" id="RHEA-COMP:10131"/>
        <dbReference type="Rhea" id="RHEA-COMP:10132"/>
        <dbReference type="Rhea" id="RHEA-COMP:13555"/>
        <dbReference type="Rhea" id="RHEA-COMP:13556"/>
        <dbReference type="ChEBI" id="CHEBI:29950"/>
        <dbReference type="ChEBI" id="CHEBI:82612"/>
        <dbReference type="ChEBI" id="CHEBI:137386"/>
        <dbReference type="ChEBI" id="CHEBI:137387"/>
        <dbReference type="EC" id="2.1.1.63"/>
    </reaction>
</comment>
<dbReference type="GO" id="GO:0032259">
    <property type="term" value="P:methylation"/>
    <property type="evidence" value="ECO:0007669"/>
    <property type="project" value="UniProtKB-KW"/>
</dbReference>
<organism evidence="12 13">
    <name type="scientific">Echinicola pacifica</name>
    <dbReference type="NCBI Taxonomy" id="346377"/>
    <lineage>
        <taxon>Bacteria</taxon>
        <taxon>Pseudomonadati</taxon>
        <taxon>Bacteroidota</taxon>
        <taxon>Cytophagia</taxon>
        <taxon>Cytophagales</taxon>
        <taxon>Cyclobacteriaceae</taxon>
        <taxon>Echinicola</taxon>
    </lineage>
</organism>
<evidence type="ECO:0000256" key="9">
    <source>
        <dbReference type="ARBA" id="ARBA00023204"/>
    </source>
</evidence>
<dbReference type="InterPro" id="IPR009057">
    <property type="entry name" value="Homeodomain-like_sf"/>
</dbReference>
<dbReference type="RefSeq" id="WP_018474224.1">
    <property type="nucleotide sequence ID" value="NZ_BMWX01000001.1"/>
</dbReference>
<keyword evidence="6" id="KW-0227">DNA damage</keyword>
<dbReference type="GO" id="GO:0006281">
    <property type="term" value="P:DNA repair"/>
    <property type="evidence" value="ECO:0007669"/>
    <property type="project" value="UniProtKB-KW"/>
</dbReference>
<dbReference type="GO" id="GO:0043565">
    <property type="term" value="F:sequence-specific DNA binding"/>
    <property type="evidence" value="ECO:0007669"/>
    <property type="project" value="InterPro"/>
</dbReference>
<evidence type="ECO:0000256" key="2">
    <source>
        <dbReference type="ARBA" id="ARBA00008711"/>
    </source>
</evidence>